<dbReference type="Gene3D" id="3.20.20.190">
    <property type="entry name" value="Phosphatidylinositol (PI) phosphodiesterase"/>
    <property type="match status" value="1"/>
</dbReference>
<feature type="domain" description="GP-PDE" evidence="1">
    <location>
        <begin position="1"/>
        <end position="226"/>
    </location>
</feature>
<dbReference type="KEGG" id="salg:BS332_10490"/>
<gene>
    <name evidence="2" type="primary">ugpQ</name>
    <name evidence="2" type="ORF">NCTC10738_01012</name>
</gene>
<dbReference type="SUPFAM" id="SSF51695">
    <property type="entry name" value="PLC-like phosphodiesterases"/>
    <property type="match status" value="1"/>
</dbReference>
<evidence type="ECO:0000313" key="3">
    <source>
        <dbReference type="Proteomes" id="UP000254069"/>
    </source>
</evidence>
<dbReference type="PROSITE" id="PS51704">
    <property type="entry name" value="GP_PDE"/>
    <property type="match status" value="1"/>
</dbReference>
<dbReference type="EC" id="3.1.4.46" evidence="2"/>
<dbReference type="InterPro" id="IPR030395">
    <property type="entry name" value="GP_PDE_dom"/>
</dbReference>
<dbReference type="PANTHER" id="PTHR46211">
    <property type="entry name" value="GLYCEROPHOSPHORYL DIESTER PHOSPHODIESTERASE"/>
    <property type="match status" value="1"/>
</dbReference>
<dbReference type="CDD" id="cd08556">
    <property type="entry name" value="GDPD"/>
    <property type="match status" value="1"/>
</dbReference>
<organism evidence="2 3">
    <name type="scientific">Shewanella algae</name>
    <dbReference type="NCBI Taxonomy" id="38313"/>
    <lineage>
        <taxon>Bacteria</taxon>
        <taxon>Pseudomonadati</taxon>
        <taxon>Pseudomonadota</taxon>
        <taxon>Gammaproteobacteria</taxon>
        <taxon>Alteromonadales</taxon>
        <taxon>Shewanellaceae</taxon>
        <taxon>Shewanella</taxon>
    </lineage>
</organism>
<keyword evidence="2" id="KW-0378">Hydrolase</keyword>
<keyword evidence="3" id="KW-1185">Reference proteome</keyword>
<dbReference type="RefSeq" id="WP_109247289.1">
    <property type="nucleotide sequence ID" value="NZ_AP024609.1"/>
</dbReference>
<dbReference type="AlphaFoldDB" id="A0A379Z4W2"/>
<name>A0A379Z4W2_9GAMM</name>
<evidence type="ECO:0000259" key="1">
    <source>
        <dbReference type="PROSITE" id="PS51704"/>
    </source>
</evidence>
<dbReference type="Proteomes" id="UP000254069">
    <property type="component" value="Unassembled WGS sequence"/>
</dbReference>
<proteinExistence type="predicted"/>
<dbReference type="InterPro" id="IPR017946">
    <property type="entry name" value="PLC-like_Pdiesterase_TIM-brl"/>
</dbReference>
<protein>
    <submittedName>
        <fullName evidence="2">Glycerophosphoryl diester phosphodiesterase</fullName>
        <ecNumber evidence="2">3.1.4.46</ecNumber>
    </submittedName>
</protein>
<dbReference type="GO" id="GO:0006629">
    <property type="term" value="P:lipid metabolic process"/>
    <property type="evidence" value="ECO:0007669"/>
    <property type="project" value="InterPro"/>
</dbReference>
<dbReference type="GO" id="GO:0008889">
    <property type="term" value="F:glycerophosphodiester phosphodiesterase activity"/>
    <property type="evidence" value="ECO:0007669"/>
    <property type="project" value="UniProtKB-EC"/>
</dbReference>
<dbReference type="PANTHER" id="PTHR46211:SF1">
    <property type="entry name" value="GLYCEROPHOSPHODIESTER PHOSPHODIESTERASE, CYTOPLASMIC"/>
    <property type="match status" value="1"/>
</dbReference>
<dbReference type="Pfam" id="PF03009">
    <property type="entry name" value="GDPD"/>
    <property type="match status" value="1"/>
</dbReference>
<evidence type="ECO:0000313" key="2">
    <source>
        <dbReference type="EMBL" id="SUI55491.1"/>
    </source>
</evidence>
<accession>A0A379Z4W2</accession>
<reference evidence="2 3" key="1">
    <citation type="submission" date="2018-06" db="EMBL/GenBank/DDBJ databases">
        <authorList>
            <consortium name="Pathogen Informatics"/>
            <person name="Doyle S."/>
        </authorList>
    </citation>
    <scope>NUCLEOTIDE SEQUENCE [LARGE SCALE GENOMIC DNA]</scope>
    <source>
        <strain evidence="2 3">NCTC10738</strain>
    </source>
</reference>
<dbReference type="EMBL" id="UGYO01000001">
    <property type="protein sequence ID" value="SUI55491.1"/>
    <property type="molecule type" value="Genomic_DNA"/>
</dbReference>
<sequence length="239" mass="26692">MLIFAHRGASGYAPENTLKAMALALELGCEAVELDVHHADGELWVFHDRRLSPKSNGKGLLAQQSSRYLRQLRVEGEPIPTLRQVLELIEGRMTVNIELKGVGCVEPFIQQYPQLLQLGYQPEQLLVSSFNHLWLKQVKQQLPDVPVAPLLEGIALDQAAVVSELKAWSLHLDISFISRELVADAHQRGAKVYVYTVDDADDIRALAALGVDGIFANYPDRAAAALTQESQTDYRHWFE</sequence>